<evidence type="ECO:0000313" key="1">
    <source>
        <dbReference type="EMBL" id="BBY19027.1"/>
    </source>
</evidence>
<dbReference type="Proteomes" id="UP000466607">
    <property type="component" value="Chromosome"/>
</dbReference>
<dbReference type="AlphaFoldDB" id="A0AAD1IT26"/>
<name>A0AAD1IT26_9MYCO</name>
<evidence type="ECO:0000313" key="2">
    <source>
        <dbReference type="Proteomes" id="UP000466607"/>
    </source>
</evidence>
<keyword evidence="2" id="KW-1185">Reference proteome</keyword>
<gene>
    <name evidence="1" type="ORF">MLIT_46190</name>
</gene>
<organism evidence="1 2">
    <name type="scientific">Mycolicibacterium litorale</name>
    <dbReference type="NCBI Taxonomy" id="758802"/>
    <lineage>
        <taxon>Bacteria</taxon>
        <taxon>Bacillati</taxon>
        <taxon>Actinomycetota</taxon>
        <taxon>Actinomycetes</taxon>
        <taxon>Mycobacteriales</taxon>
        <taxon>Mycobacteriaceae</taxon>
        <taxon>Mycolicibacterium</taxon>
    </lineage>
</organism>
<dbReference type="EMBL" id="AP022586">
    <property type="protein sequence ID" value="BBY19027.1"/>
    <property type="molecule type" value="Genomic_DNA"/>
</dbReference>
<reference evidence="1 2" key="1">
    <citation type="journal article" date="2019" name="Emerg. Microbes Infect.">
        <title>Comprehensive subspecies identification of 175 nontuberculous mycobacteria species based on 7547 genomic profiles.</title>
        <authorList>
            <person name="Matsumoto Y."/>
            <person name="Kinjo T."/>
            <person name="Motooka D."/>
            <person name="Nabeya D."/>
            <person name="Jung N."/>
            <person name="Uechi K."/>
            <person name="Horii T."/>
            <person name="Iida T."/>
            <person name="Fujita J."/>
            <person name="Nakamura S."/>
        </authorList>
    </citation>
    <scope>NUCLEOTIDE SEQUENCE [LARGE SCALE GENOMIC DNA]</scope>
    <source>
        <strain evidence="1 2">JCM 17423</strain>
    </source>
</reference>
<protein>
    <submittedName>
        <fullName evidence="1">Uncharacterized protein</fullName>
    </submittedName>
</protein>
<proteinExistence type="predicted"/>
<accession>A0AAD1IT26</accession>
<sequence>MEWPYFYIRDEPRPAPVHHWDYRLGRDDHALCGHPFDQPLEQTSFRPQSVCPKCEKLLPAWLSQLWEDWAAEQDREVEAVVAWYEKEVERLERKLRAARPEEEKRLERSMRARRRPSVRIVRGGLPGLGKRG</sequence>